<evidence type="ECO:0000259" key="11">
    <source>
        <dbReference type="Pfam" id="PF01061"/>
    </source>
</evidence>
<dbReference type="PRINTS" id="PR00164">
    <property type="entry name" value="ABC2TRNSPORT"/>
</dbReference>
<keyword evidence="9 10" id="KW-0472">Membrane</keyword>
<dbReference type="InterPro" id="IPR013525">
    <property type="entry name" value="ABC2_TM"/>
</dbReference>
<feature type="transmembrane region" description="Helical" evidence="10">
    <location>
        <begin position="186"/>
        <end position="204"/>
    </location>
</feature>
<evidence type="ECO:0000256" key="5">
    <source>
        <dbReference type="ARBA" id="ARBA00022597"/>
    </source>
</evidence>
<dbReference type="PANTHER" id="PTHR30413">
    <property type="entry name" value="INNER MEMBRANE TRANSPORT PERMEASE"/>
    <property type="match status" value="1"/>
</dbReference>
<feature type="transmembrane region" description="Helical" evidence="10">
    <location>
        <begin position="71"/>
        <end position="89"/>
    </location>
</feature>
<evidence type="ECO:0000313" key="13">
    <source>
        <dbReference type="Proteomes" id="UP000274661"/>
    </source>
</evidence>
<keyword evidence="7 10" id="KW-1133">Transmembrane helix</keyword>
<evidence type="ECO:0000256" key="1">
    <source>
        <dbReference type="ARBA" id="ARBA00004651"/>
    </source>
</evidence>
<keyword evidence="6 10" id="KW-0812">Transmembrane</keyword>
<evidence type="ECO:0000256" key="7">
    <source>
        <dbReference type="ARBA" id="ARBA00022989"/>
    </source>
</evidence>
<dbReference type="EMBL" id="RWJF01000001">
    <property type="protein sequence ID" value="RST30384.1"/>
    <property type="molecule type" value="Genomic_DNA"/>
</dbReference>
<organism evidence="12 13">
    <name type="scientific">Sphingomonas ginkgonis</name>
    <dbReference type="NCBI Taxonomy" id="2315330"/>
    <lineage>
        <taxon>Bacteria</taxon>
        <taxon>Pseudomonadati</taxon>
        <taxon>Pseudomonadota</taxon>
        <taxon>Alphaproteobacteria</taxon>
        <taxon>Sphingomonadales</taxon>
        <taxon>Sphingomonadaceae</taxon>
        <taxon>Sphingomonas</taxon>
    </lineage>
</organism>
<keyword evidence="8" id="KW-0625">Polysaccharide transport</keyword>
<evidence type="ECO:0000256" key="2">
    <source>
        <dbReference type="ARBA" id="ARBA00007783"/>
    </source>
</evidence>
<keyword evidence="5" id="KW-0762">Sugar transport</keyword>
<reference evidence="12 13" key="1">
    <citation type="submission" date="2018-12" db="EMBL/GenBank/DDBJ databases">
        <title>Sphingomonas sp. HMF7854 Genome sequencing and assembly.</title>
        <authorList>
            <person name="Cha I."/>
            <person name="Kang H."/>
            <person name="Kim H."/>
            <person name="Kang J."/>
            <person name="Joh K."/>
        </authorList>
    </citation>
    <scope>NUCLEOTIDE SEQUENCE [LARGE SCALE GENOMIC DNA]</scope>
    <source>
        <strain evidence="12 13">HMF7854</strain>
    </source>
</reference>
<evidence type="ECO:0000256" key="4">
    <source>
        <dbReference type="ARBA" id="ARBA00022475"/>
    </source>
</evidence>
<feature type="transmembrane region" description="Helical" evidence="10">
    <location>
        <begin position="122"/>
        <end position="146"/>
    </location>
</feature>
<dbReference type="AlphaFoldDB" id="A0A429V8Y2"/>
<comment type="similarity">
    <text evidence="2">Belongs to the ABC-2 integral membrane protein family.</text>
</comment>
<dbReference type="InterPro" id="IPR000412">
    <property type="entry name" value="ABC_2_transport"/>
</dbReference>
<dbReference type="GO" id="GO:0043190">
    <property type="term" value="C:ATP-binding cassette (ABC) transporter complex"/>
    <property type="evidence" value="ECO:0007669"/>
    <property type="project" value="InterPro"/>
</dbReference>
<evidence type="ECO:0000256" key="6">
    <source>
        <dbReference type="ARBA" id="ARBA00022692"/>
    </source>
</evidence>
<sequence length="270" mass="29690">MPDSSTPEPQGATLRQAWIIQRRVIGALMLREILTRYGRHNIGFLWLFAEPMLFTLGVTALWTATKSVHGSNLPIVAFAVTGYSSVLLWRNMPARCIGAIAPNLSLLYHRNVRPIDIYLSRVLLEAAGATMSFVFLVLFFNFIGWLAMPEDALQIAGAWLMLAWFGASAALLLGALSEVSETVEKLWHPASYILFPLSGAAFLVDSLPKAAQDVVLTLPMVHGVEMLREGYFGSQIVAHYDTAYMALINTVLTILGLAQVSKISRTVVPE</sequence>
<comment type="subcellular location">
    <subcellularLocation>
        <location evidence="1">Cell membrane</location>
        <topology evidence="1">Multi-pass membrane protein</topology>
    </subcellularLocation>
</comment>
<feature type="transmembrane region" description="Helical" evidence="10">
    <location>
        <begin position="242"/>
        <end position="260"/>
    </location>
</feature>
<gene>
    <name evidence="12" type="ORF">HMF7854_05770</name>
</gene>
<dbReference type="PANTHER" id="PTHR30413:SF10">
    <property type="entry name" value="CAPSULE POLYSACCHARIDE EXPORT INNER-MEMBRANE PROTEIN CTRC"/>
    <property type="match status" value="1"/>
</dbReference>
<dbReference type="GO" id="GO:0140359">
    <property type="term" value="F:ABC-type transporter activity"/>
    <property type="evidence" value="ECO:0007669"/>
    <property type="project" value="InterPro"/>
</dbReference>
<keyword evidence="3" id="KW-0813">Transport</keyword>
<evidence type="ECO:0000256" key="9">
    <source>
        <dbReference type="ARBA" id="ARBA00023136"/>
    </source>
</evidence>
<keyword evidence="4" id="KW-1003">Cell membrane</keyword>
<dbReference type="GO" id="GO:0015920">
    <property type="term" value="P:lipopolysaccharide transport"/>
    <property type="evidence" value="ECO:0007669"/>
    <property type="project" value="TreeGrafter"/>
</dbReference>
<dbReference type="RefSeq" id="WP_126718216.1">
    <property type="nucleotide sequence ID" value="NZ_RWJF01000001.1"/>
</dbReference>
<evidence type="ECO:0000313" key="12">
    <source>
        <dbReference type="EMBL" id="RST30384.1"/>
    </source>
</evidence>
<comment type="caution">
    <text evidence="12">The sequence shown here is derived from an EMBL/GenBank/DDBJ whole genome shotgun (WGS) entry which is preliminary data.</text>
</comment>
<protein>
    <submittedName>
        <fullName evidence="12">ABC transporter permease</fullName>
    </submittedName>
</protein>
<accession>A0A429V8Y2</accession>
<name>A0A429V8Y2_9SPHN</name>
<evidence type="ECO:0000256" key="3">
    <source>
        <dbReference type="ARBA" id="ARBA00022448"/>
    </source>
</evidence>
<feature type="domain" description="ABC-2 type transporter transmembrane" evidence="11">
    <location>
        <begin position="25"/>
        <end position="232"/>
    </location>
</feature>
<proteinExistence type="inferred from homology"/>
<evidence type="ECO:0000256" key="8">
    <source>
        <dbReference type="ARBA" id="ARBA00023047"/>
    </source>
</evidence>
<evidence type="ECO:0000256" key="10">
    <source>
        <dbReference type="SAM" id="Phobius"/>
    </source>
</evidence>
<feature type="transmembrane region" description="Helical" evidence="10">
    <location>
        <begin position="152"/>
        <end position="174"/>
    </location>
</feature>
<dbReference type="Pfam" id="PF01061">
    <property type="entry name" value="ABC2_membrane"/>
    <property type="match status" value="1"/>
</dbReference>
<dbReference type="OrthoDB" id="8479094at2"/>
<dbReference type="GO" id="GO:0015774">
    <property type="term" value="P:polysaccharide transport"/>
    <property type="evidence" value="ECO:0007669"/>
    <property type="project" value="UniProtKB-KW"/>
</dbReference>
<keyword evidence="13" id="KW-1185">Reference proteome</keyword>
<feature type="transmembrane region" description="Helical" evidence="10">
    <location>
        <begin position="44"/>
        <end position="65"/>
    </location>
</feature>
<dbReference type="Proteomes" id="UP000274661">
    <property type="component" value="Unassembled WGS sequence"/>
</dbReference>